<dbReference type="InterPro" id="IPR034151">
    <property type="entry name" value="TOPRIM_DnaG_bac"/>
</dbReference>
<dbReference type="SUPFAM" id="SSF57783">
    <property type="entry name" value="Zinc beta-ribbon"/>
    <property type="match status" value="1"/>
</dbReference>
<dbReference type="InterPro" id="IPR013264">
    <property type="entry name" value="DNAG_N"/>
</dbReference>
<organism evidence="16 17">
    <name type="scientific">Candidatus Desulfatibia profunda</name>
    <dbReference type="NCBI Taxonomy" id="2841695"/>
    <lineage>
        <taxon>Bacteria</taxon>
        <taxon>Pseudomonadati</taxon>
        <taxon>Thermodesulfobacteriota</taxon>
        <taxon>Desulfobacteria</taxon>
        <taxon>Desulfobacterales</taxon>
        <taxon>Desulfobacterales incertae sedis</taxon>
        <taxon>Candidatus Desulfatibia</taxon>
    </lineage>
</organism>
<dbReference type="GO" id="GO:0003677">
    <property type="term" value="F:DNA binding"/>
    <property type="evidence" value="ECO:0007669"/>
    <property type="project" value="UniProtKB-KW"/>
</dbReference>
<keyword evidence="4 12" id="KW-0548">Nucleotidyltransferase</keyword>
<dbReference type="Gene3D" id="3.40.1360.10">
    <property type="match status" value="1"/>
</dbReference>
<dbReference type="GO" id="GO:1990077">
    <property type="term" value="C:primosome complex"/>
    <property type="evidence" value="ECO:0007669"/>
    <property type="project" value="UniProtKB-KW"/>
</dbReference>
<comment type="function">
    <text evidence="12 13">RNA polymerase that catalyzes the synthesis of short RNA molecules used as primers for DNA polymerase during DNA replication.</text>
</comment>
<comment type="catalytic activity">
    <reaction evidence="12">
        <text>ssDNA + n NTP = ssDNA/pppN(pN)n-1 hybrid + (n-1) diphosphate.</text>
        <dbReference type="EC" id="2.7.7.101"/>
    </reaction>
</comment>
<keyword evidence="6 12" id="KW-0479">Metal-binding</keyword>
<protein>
    <recommendedName>
        <fullName evidence="12 13">DNA primase</fullName>
        <ecNumber evidence="12">2.7.7.101</ecNumber>
    </recommendedName>
</protein>
<dbReference type="SMART" id="SM00400">
    <property type="entry name" value="ZnF_CHCC"/>
    <property type="match status" value="1"/>
</dbReference>
<dbReference type="NCBIfam" id="TIGR01391">
    <property type="entry name" value="dnaG"/>
    <property type="match status" value="1"/>
</dbReference>
<accession>A0A8J6NYR3</accession>
<dbReference type="PROSITE" id="PS50880">
    <property type="entry name" value="TOPRIM"/>
    <property type="match status" value="1"/>
</dbReference>
<keyword evidence="3 12" id="KW-0808">Transferase</keyword>
<dbReference type="PIRSF" id="PIRSF002811">
    <property type="entry name" value="DnaG"/>
    <property type="match status" value="1"/>
</dbReference>
<feature type="zinc finger region" description="CHC2-type" evidence="12 14">
    <location>
        <begin position="38"/>
        <end position="62"/>
    </location>
</feature>
<dbReference type="Pfam" id="PF10410">
    <property type="entry name" value="DnaB_bind"/>
    <property type="match status" value="1"/>
</dbReference>
<dbReference type="GO" id="GO:0003899">
    <property type="term" value="F:DNA-directed RNA polymerase activity"/>
    <property type="evidence" value="ECO:0007669"/>
    <property type="project" value="UniProtKB-UniRule"/>
</dbReference>
<dbReference type="InterPro" id="IPR016136">
    <property type="entry name" value="DNA_helicase_N/primase_C"/>
</dbReference>
<evidence type="ECO:0000256" key="5">
    <source>
        <dbReference type="ARBA" id="ARBA00022705"/>
    </source>
</evidence>
<dbReference type="SUPFAM" id="SSF56731">
    <property type="entry name" value="DNA primase core"/>
    <property type="match status" value="1"/>
</dbReference>
<dbReference type="GO" id="GO:0000428">
    <property type="term" value="C:DNA-directed RNA polymerase complex"/>
    <property type="evidence" value="ECO:0007669"/>
    <property type="project" value="UniProtKB-KW"/>
</dbReference>
<dbReference type="PANTHER" id="PTHR30313:SF2">
    <property type="entry name" value="DNA PRIMASE"/>
    <property type="match status" value="1"/>
</dbReference>
<evidence type="ECO:0000256" key="13">
    <source>
        <dbReference type="PIRNR" id="PIRNR002811"/>
    </source>
</evidence>
<keyword evidence="11 12" id="KW-0804">Transcription</keyword>
<dbReference type="Gene3D" id="1.10.860.10">
    <property type="entry name" value="DNAb Helicase, Chain A"/>
    <property type="match status" value="1"/>
</dbReference>
<dbReference type="Pfam" id="PF01807">
    <property type="entry name" value="Zn_ribbon_DnaG"/>
    <property type="match status" value="1"/>
</dbReference>
<evidence type="ECO:0000256" key="12">
    <source>
        <dbReference type="HAMAP-Rule" id="MF_00974"/>
    </source>
</evidence>
<sequence length="590" mass="66678">MFIPEDKISEIKNTADIVDIVSELVLLKKAGKNYVGLCPFHPEKTPSFTVSTEKQIFHCFGCGTGGNVFSFLMKQEGISFPEAVQTLARRYGIEIPVQGMSPEQKKRVGEKENLLAIHQMALDYFRRALLNSASGKIAMKYIEQRKMNSETIDTFNLGYAPGGWNNLTNFFSKKKISSALVEKSGLIVSKKSKDGYYDRFRNRIIFPIYDVNTHLVGFGGRVMDDSMPKYLNSPETLLYNKRRSLYGIHRAKQPCREHDTVYIVEGYFDLLALHQHGIKNAVATLGTALTPEHVRILKGYATRMVLVYDSDEAGIKAALRSIETFKMEEADARIIVLPQGHDPDTFLMKFGYGSFMKIASGAKGIMPFLIDSAVSKHGLSNEGKIRIVQDLKEPLSAVSDPVARSLYIKELAEHIGVDEDAVLEKVRETSSRTIDRPAGFFGSDHLKKWDRLEQQIIAMMLQFPEILPEIGKRNLLDLFENDALKSIGKLVLAQKDYSQGRVSDIISLCSDDEKKRLIAQLSFGEDLWNQEICLGIIARFEFSRRRNETTLLEKIKAAEKNNDVELLEKLLQEKQKMAVLSNKQKMTLLK</sequence>
<gene>
    <name evidence="12" type="primary">dnaG</name>
    <name evidence="16" type="ORF">H8E23_14295</name>
</gene>
<dbReference type="FunFam" id="3.90.580.10:FF:000001">
    <property type="entry name" value="DNA primase"/>
    <property type="match status" value="1"/>
</dbReference>
<evidence type="ECO:0000256" key="14">
    <source>
        <dbReference type="PIRSR" id="PIRSR002811-1"/>
    </source>
</evidence>
<evidence type="ECO:0000256" key="6">
    <source>
        <dbReference type="ARBA" id="ARBA00022723"/>
    </source>
</evidence>
<dbReference type="InterPro" id="IPR036977">
    <property type="entry name" value="DNA_primase_Znf_CHC2"/>
</dbReference>
<dbReference type="Pfam" id="PF08275">
    <property type="entry name" value="DNAG_N"/>
    <property type="match status" value="1"/>
</dbReference>
<dbReference type="GO" id="GO:0005737">
    <property type="term" value="C:cytoplasm"/>
    <property type="evidence" value="ECO:0007669"/>
    <property type="project" value="TreeGrafter"/>
</dbReference>
<evidence type="ECO:0000256" key="11">
    <source>
        <dbReference type="ARBA" id="ARBA00023163"/>
    </source>
</evidence>
<dbReference type="PANTHER" id="PTHR30313">
    <property type="entry name" value="DNA PRIMASE"/>
    <property type="match status" value="1"/>
</dbReference>
<dbReference type="Gene3D" id="3.90.580.10">
    <property type="entry name" value="Zinc finger, CHC2-type domain"/>
    <property type="match status" value="1"/>
</dbReference>
<dbReference type="EMBL" id="JACNJH010000202">
    <property type="protein sequence ID" value="MBC8362553.1"/>
    <property type="molecule type" value="Genomic_DNA"/>
</dbReference>
<keyword evidence="2 12" id="KW-0639">Primosome</keyword>
<keyword evidence="7 12" id="KW-0863">Zinc-finger</keyword>
<evidence type="ECO:0000256" key="2">
    <source>
        <dbReference type="ARBA" id="ARBA00022515"/>
    </source>
</evidence>
<dbReference type="InterPro" id="IPR002694">
    <property type="entry name" value="Znf_CHC2"/>
</dbReference>
<comment type="subunit">
    <text evidence="12">Monomer. Interacts with DnaB.</text>
</comment>
<dbReference type="InterPro" id="IPR019475">
    <property type="entry name" value="DNA_primase_DnaB-bd"/>
</dbReference>
<feature type="domain" description="Toprim" evidence="15">
    <location>
        <begin position="259"/>
        <end position="342"/>
    </location>
</feature>
<evidence type="ECO:0000256" key="3">
    <source>
        <dbReference type="ARBA" id="ARBA00022679"/>
    </source>
</evidence>
<evidence type="ECO:0000313" key="17">
    <source>
        <dbReference type="Proteomes" id="UP000603434"/>
    </source>
</evidence>
<dbReference type="SMART" id="SM00493">
    <property type="entry name" value="TOPRIM"/>
    <property type="match status" value="1"/>
</dbReference>
<keyword evidence="8 12" id="KW-0862">Zinc</keyword>
<dbReference type="InterPro" id="IPR006295">
    <property type="entry name" value="DNA_primase_DnaG"/>
</dbReference>
<dbReference type="GO" id="GO:0008270">
    <property type="term" value="F:zinc ion binding"/>
    <property type="evidence" value="ECO:0007669"/>
    <property type="project" value="UniProtKB-UniRule"/>
</dbReference>
<dbReference type="InterPro" id="IPR030846">
    <property type="entry name" value="DnaG_bac"/>
</dbReference>
<dbReference type="CDD" id="cd03364">
    <property type="entry name" value="TOPRIM_DnaG_primases"/>
    <property type="match status" value="1"/>
</dbReference>
<dbReference type="InterPro" id="IPR006171">
    <property type="entry name" value="TOPRIM_dom"/>
</dbReference>
<dbReference type="InterPro" id="IPR037068">
    <property type="entry name" value="DNA_primase_core_N_sf"/>
</dbReference>
<comment type="domain">
    <text evidence="12">Contains an N-terminal zinc-binding domain, a central core domain that contains the primase activity, and a C-terminal DnaB-binding domain.</text>
</comment>
<evidence type="ECO:0000256" key="10">
    <source>
        <dbReference type="ARBA" id="ARBA00023125"/>
    </source>
</evidence>
<keyword evidence="9" id="KW-0460">Magnesium</keyword>
<evidence type="ECO:0000256" key="7">
    <source>
        <dbReference type="ARBA" id="ARBA00022771"/>
    </source>
</evidence>
<reference evidence="16 17" key="1">
    <citation type="submission" date="2020-08" db="EMBL/GenBank/DDBJ databases">
        <title>Bridging the membrane lipid divide: bacteria of the FCB group superphylum have the potential to synthesize archaeal ether lipids.</title>
        <authorList>
            <person name="Villanueva L."/>
            <person name="Von Meijenfeldt F.A.B."/>
            <person name="Westbye A.B."/>
            <person name="Yadav S."/>
            <person name="Hopmans E.C."/>
            <person name="Dutilh B.E."/>
            <person name="Sinninghe Damste J.S."/>
        </authorList>
    </citation>
    <scope>NUCLEOTIDE SEQUENCE [LARGE SCALE GENOMIC DNA]</scope>
    <source>
        <strain evidence="16">NIOZ-UU30</strain>
    </source>
</reference>
<dbReference type="HAMAP" id="MF_00974">
    <property type="entry name" value="DNA_primase_DnaG"/>
    <property type="match status" value="1"/>
</dbReference>
<dbReference type="AlphaFoldDB" id="A0A8J6NYR3"/>
<evidence type="ECO:0000259" key="15">
    <source>
        <dbReference type="PROSITE" id="PS50880"/>
    </source>
</evidence>
<evidence type="ECO:0000256" key="4">
    <source>
        <dbReference type="ARBA" id="ARBA00022695"/>
    </source>
</evidence>
<dbReference type="Proteomes" id="UP000603434">
    <property type="component" value="Unassembled WGS sequence"/>
</dbReference>
<evidence type="ECO:0000313" key="16">
    <source>
        <dbReference type="EMBL" id="MBC8362553.1"/>
    </source>
</evidence>
<comment type="cofactor">
    <cofactor evidence="12 13 14">
        <name>Zn(2+)</name>
        <dbReference type="ChEBI" id="CHEBI:29105"/>
    </cofactor>
    <text evidence="12 13 14">Binds 1 zinc ion per monomer.</text>
</comment>
<comment type="caution">
    <text evidence="16">The sequence shown here is derived from an EMBL/GenBank/DDBJ whole genome shotgun (WGS) entry which is preliminary data.</text>
</comment>
<dbReference type="Pfam" id="PF13155">
    <property type="entry name" value="Toprim_2"/>
    <property type="match status" value="1"/>
</dbReference>
<keyword evidence="5 12" id="KW-0235">DNA replication</keyword>
<dbReference type="FunFam" id="3.90.980.10:FF:000001">
    <property type="entry name" value="DNA primase"/>
    <property type="match status" value="1"/>
</dbReference>
<keyword evidence="10 12" id="KW-0238">DNA-binding</keyword>
<proteinExistence type="inferred from homology"/>
<comment type="similarity">
    <text evidence="12 13">Belongs to the DnaG primase family.</text>
</comment>
<evidence type="ECO:0000256" key="9">
    <source>
        <dbReference type="ARBA" id="ARBA00022842"/>
    </source>
</evidence>
<dbReference type="Gene3D" id="3.90.980.10">
    <property type="entry name" value="DNA primase, catalytic core, N-terminal domain"/>
    <property type="match status" value="1"/>
</dbReference>
<dbReference type="InterPro" id="IPR050219">
    <property type="entry name" value="DnaG_primase"/>
</dbReference>
<keyword evidence="1 12" id="KW-0240">DNA-directed RNA polymerase</keyword>
<dbReference type="EC" id="2.7.7.101" evidence="12"/>
<evidence type="ECO:0000256" key="1">
    <source>
        <dbReference type="ARBA" id="ARBA00022478"/>
    </source>
</evidence>
<name>A0A8J6NYR3_9BACT</name>
<dbReference type="GO" id="GO:0006269">
    <property type="term" value="P:DNA replication, synthesis of primer"/>
    <property type="evidence" value="ECO:0007669"/>
    <property type="project" value="UniProtKB-UniRule"/>
</dbReference>
<evidence type="ECO:0000256" key="8">
    <source>
        <dbReference type="ARBA" id="ARBA00022833"/>
    </source>
</evidence>